<evidence type="ECO:0000313" key="3">
    <source>
        <dbReference type="Proteomes" id="UP000320386"/>
    </source>
</evidence>
<evidence type="ECO:0000256" key="1">
    <source>
        <dbReference type="SAM" id="Phobius"/>
    </source>
</evidence>
<gene>
    <name evidence="2" type="ORF">Pan265_23280</name>
</gene>
<proteinExistence type="predicted"/>
<feature type="transmembrane region" description="Helical" evidence="1">
    <location>
        <begin position="195"/>
        <end position="214"/>
    </location>
</feature>
<dbReference type="EMBL" id="CP036280">
    <property type="protein sequence ID" value="QDU72463.1"/>
    <property type="molecule type" value="Genomic_DNA"/>
</dbReference>
<evidence type="ECO:0000313" key="2">
    <source>
        <dbReference type="EMBL" id="QDU72463.1"/>
    </source>
</evidence>
<feature type="transmembrane region" description="Helical" evidence="1">
    <location>
        <begin position="63"/>
        <end position="82"/>
    </location>
</feature>
<feature type="transmembrane region" description="Helical" evidence="1">
    <location>
        <begin position="138"/>
        <end position="160"/>
    </location>
</feature>
<accession>A0A518BZR1</accession>
<feature type="transmembrane region" description="Helical" evidence="1">
    <location>
        <begin position="166"/>
        <end position="183"/>
    </location>
</feature>
<dbReference type="AlphaFoldDB" id="A0A518BZR1"/>
<keyword evidence="1" id="KW-1133">Transmembrane helix</keyword>
<keyword evidence="3" id="KW-1185">Reference proteome</keyword>
<keyword evidence="1" id="KW-0472">Membrane</keyword>
<protein>
    <submittedName>
        <fullName evidence="2">Uncharacterized protein</fullName>
    </submittedName>
</protein>
<dbReference type="KEGG" id="mcad:Pan265_23280"/>
<reference evidence="2 3" key="1">
    <citation type="submission" date="2019-02" db="EMBL/GenBank/DDBJ databases">
        <title>Deep-cultivation of Planctomycetes and their phenomic and genomic characterization uncovers novel biology.</title>
        <authorList>
            <person name="Wiegand S."/>
            <person name="Jogler M."/>
            <person name="Boedeker C."/>
            <person name="Pinto D."/>
            <person name="Vollmers J."/>
            <person name="Rivas-Marin E."/>
            <person name="Kohn T."/>
            <person name="Peeters S.H."/>
            <person name="Heuer A."/>
            <person name="Rast P."/>
            <person name="Oberbeckmann S."/>
            <person name="Bunk B."/>
            <person name="Jeske O."/>
            <person name="Meyerdierks A."/>
            <person name="Storesund J.E."/>
            <person name="Kallscheuer N."/>
            <person name="Luecker S."/>
            <person name="Lage O.M."/>
            <person name="Pohl T."/>
            <person name="Merkel B.J."/>
            <person name="Hornburger P."/>
            <person name="Mueller R.-W."/>
            <person name="Bruemmer F."/>
            <person name="Labrenz M."/>
            <person name="Spormann A.M."/>
            <person name="Op den Camp H."/>
            <person name="Overmann J."/>
            <person name="Amann R."/>
            <person name="Jetten M.S.M."/>
            <person name="Mascher T."/>
            <person name="Medema M.H."/>
            <person name="Devos D.P."/>
            <person name="Kaster A.-K."/>
            <person name="Ovreas L."/>
            <person name="Rohde M."/>
            <person name="Galperin M.Y."/>
            <person name="Jogler C."/>
        </authorList>
    </citation>
    <scope>NUCLEOTIDE SEQUENCE [LARGE SCALE GENOMIC DNA]</scope>
    <source>
        <strain evidence="2 3">Pan265</strain>
    </source>
</reference>
<organism evidence="2 3">
    <name type="scientific">Mucisphaera calidilacus</name>
    <dbReference type="NCBI Taxonomy" id="2527982"/>
    <lineage>
        <taxon>Bacteria</taxon>
        <taxon>Pseudomonadati</taxon>
        <taxon>Planctomycetota</taxon>
        <taxon>Phycisphaerae</taxon>
        <taxon>Phycisphaerales</taxon>
        <taxon>Phycisphaeraceae</taxon>
        <taxon>Mucisphaera</taxon>
    </lineage>
</organism>
<feature type="transmembrane region" description="Helical" evidence="1">
    <location>
        <begin position="234"/>
        <end position="254"/>
    </location>
</feature>
<feature type="transmembrane region" description="Helical" evidence="1">
    <location>
        <begin position="102"/>
        <end position="126"/>
    </location>
</feature>
<name>A0A518BZR1_9BACT</name>
<feature type="transmembrane region" description="Helical" evidence="1">
    <location>
        <begin position="37"/>
        <end position="56"/>
    </location>
</feature>
<keyword evidence="1" id="KW-0812">Transmembrane</keyword>
<sequence>MLVAITFCGLILIWGGSPALPEGGWSGISVMDAQGGILAASLALTVCALPALLAALGISMWACVATGAFTLAASLGVFAWYGGPIDGLLFRANPLKQVFIDLAIETLGWIFLWSVMMLLAGILHNAVRKPTARPHGSVGGTLSAGAICAVVGAVTANLLAKSTDPGQVVGALTLGFMLGGMVARSSVPSTRPWGLILSPLVVALGTYLAVWMSFTSDIMLERSWFEGRLTGLALMLPIYYASAGVAGAAMGFGLGRKVRT</sequence>
<dbReference type="Proteomes" id="UP000320386">
    <property type="component" value="Chromosome"/>
</dbReference>